<evidence type="ECO:0000259" key="1">
    <source>
        <dbReference type="Pfam" id="PF25298"/>
    </source>
</evidence>
<protein>
    <recommendedName>
        <fullName evidence="1">FP protein C-terminal domain-containing protein</fullName>
    </recommendedName>
</protein>
<evidence type="ECO:0000313" key="3">
    <source>
        <dbReference type="Proteomes" id="UP001516400"/>
    </source>
</evidence>
<dbReference type="Pfam" id="PF25298">
    <property type="entry name" value="Baculo_FP_2nd"/>
    <property type="match status" value="1"/>
</dbReference>
<dbReference type="InterPro" id="IPR057251">
    <property type="entry name" value="FP_C"/>
</dbReference>
<dbReference type="EMBL" id="JABFTP020000185">
    <property type="protein sequence ID" value="KAL3286847.1"/>
    <property type="molecule type" value="Genomic_DNA"/>
</dbReference>
<sequence>MPERNILVKFSTRIKRDSFYSASRLLKSEQKNRNGASAVDGVTDSLYVNEHLAANNKYLFRSPRETARELKYKFVWTKNCIIYVRKDDTSKSIPVKNEDDIRKM</sequence>
<comment type="caution">
    <text evidence="2">The sequence shown here is derived from an EMBL/GenBank/DDBJ whole genome shotgun (WGS) entry which is preliminary data.</text>
</comment>
<name>A0ABD2P7X3_9CUCU</name>
<reference evidence="2 3" key="1">
    <citation type="journal article" date="2021" name="BMC Biol.">
        <title>Horizontally acquired antibacterial genes associated with adaptive radiation of ladybird beetles.</title>
        <authorList>
            <person name="Li H.S."/>
            <person name="Tang X.F."/>
            <person name="Huang Y.H."/>
            <person name="Xu Z.Y."/>
            <person name="Chen M.L."/>
            <person name="Du X.Y."/>
            <person name="Qiu B.Y."/>
            <person name="Chen P.T."/>
            <person name="Zhang W."/>
            <person name="Slipinski A."/>
            <person name="Escalona H.E."/>
            <person name="Waterhouse R.M."/>
            <person name="Zwick A."/>
            <person name="Pang H."/>
        </authorList>
    </citation>
    <scope>NUCLEOTIDE SEQUENCE [LARGE SCALE GENOMIC DNA]</scope>
    <source>
        <strain evidence="2">SYSU2018</strain>
    </source>
</reference>
<feature type="domain" description="FP protein C-terminal" evidence="1">
    <location>
        <begin position="55"/>
        <end position="104"/>
    </location>
</feature>
<evidence type="ECO:0000313" key="2">
    <source>
        <dbReference type="EMBL" id="KAL3286847.1"/>
    </source>
</evidence>
<keyword evidence="3" id="KW-1185">Reference proteome</keyword>
<organism evidence="2 3">
    <name type="scientific">Cryptolaemus montrouzieri</name>
    <dbReference type="NCBI Taxonomy" id="559131"/>
    <lineage>
        <taxon>Eukaryota</taxon>
        <taxon>Metazoa</taxon>
        <taxon>Ecdysozoa</taxon>
        <taxon>Arthropoda</taxon>
        <taxon>Hexapoda</taxon>
        <taxon>Insecta</taxon>
        <taxon>Pterygota</taxon>
        <taxon>Neoptera</taxon>
        <taxon>Endopterygota</taxon>
        <taxon>Coleoptera</taxon>
        <taxon>Polyphaga</taxon>
        <taxon>Cucujiformia</taxon>
        <taxon>Coccinelloidea</taxon>
        <taxon>Coccinellidae</taxon>
        <taxon>Scymninae</taxon>
        <taxon>Scymnini</taxon>
        <taxon>Cryptolaemus</taxon>
    </lineage>
</organism>
<proteinExistence type="predicted"/>
<accession>A0ABD2P7X3</accession>
<dbReference type="Proteomes" id="UP001516400">
    <property type="component" value="Unassembled WGS sequence"/>
</dbReference>
<dbReference type="AlphaFoldDB" id="A0ABD2P7X3"/>
<gene>
    <name evidence="2" type="ORF">HHI36_001337</name>
</gene>